<comment type="caution">
    <text evidence="5">The sequence shown here is derived from an EMBL/GenBank/DDBJ whole genome shotgun (WGS) entry which is preliminary data.</text>
</comment>
<feature type="domain" description="N-acetyltransferase" evidence="4">
    <location>
        <begin position="2"/>
        <end position="160"/>
    </location>
</feature>
<dbReference type="Pfam" id="PF00583">
    <property type="entry name" value="Acetyltransf_1"/>
    <property type="match status" value="1"/>
</dbReference>
<proteinExistence type="inferred from homology"/>
<dbReference type="PROSITE" id="PS51186">
    <property type="entry name" value="GNAT"/>
    <property type="match status" value="1"/>
</dbReference>
<gene>
    <name evidence="5" type="ORF">PhCBS80983_g03276</name>
</gene>
<keyword evidence="1" id="KW-0808">Transferase</keyword>
<dbReference type="PANTHER" id="PTHR45896">
    <property type="entry name" value="N-ALPHA-ACETYLTRANSFERASE 30"/>
    <property type="match status" value="1"/>
</dbReference>
<dbReference type="EMBL" id="QEAQ01000039">
    <property type="protein sequence ID" value="TPX58250.1"/>
    <property type="molecule type" value="Genomic_DNA"/>
</dbReference>
<reference evidence="5 6" key="1">
    <citation type="journal article" date="2019" name="Sci. Rep.">
        <title>Comparative genomics of chytrid fungi reveal insights into the obligate biotrophic and pathogenic lifestyle of Synchytrium endobioticum.</title>
        <authorList>
            <person name="van de Vossenberg B.T.L.H."/>
            <person name="Warris S."/>
            <person name="Nguyen H.D.T."/>
            <person name="van Gent-Pelzer M.P.E."/>
            <person name="Joly D.L."/>
            <person name="van de Geest H.C."/>
            <person name="Bonants P.J.M."/>
            <person name="Smith D.S."/>
            <person name="Levesque C.A."/>
            <person name="van der Lee T.A.J."/>
        </authorList>
    </citation>
    <scope>NUCLEOTIDE SEQUENCE [LARGE SCALE GENOMIC DNA]</scope>
    <source>
        <strain evidence="5 6">CBS 809.83</strain>
    </source>
</reference>
<evidence type="ECO:0000259" key="4">
    <source>
        <dbReference type="PROSITE" id="PS51186"/>
    </source>
</evidence>
<dbReference type="CDD" id="cd04301">
    <property type="entry name" value="NAT_SF"/>
    <property type="match status" value="1"/>
</dbReference>
<dbReference type="STRING" id="109895.A0A507E564"/>
<keyword evidence="2" id="KW-0012">Acyltransferase</keyword>
<dbReference type="InterPro" id="IPR000182">
    <property type="entry name" value="GNAT_dom"/>
</dbReference>
<evidence type="ECO:0000313" key="6">
    <source>
        <dbReference type="Proteomes" id="UP000318582"/>
    </source>
</evidence>
<sequence length="161" mass="18584">MDYIPYVSELQLPAITALIENDLSEPYSIYTYRYFLHNWPQLCFLATFTTPTPAAIVPPSPPTIGVIICKLDTHKEVLRGYIGMLAVAKRYRHQRVASTLVKMAVCKMKEEGAHEVVLETEETNTAALKLYERLGFVRDKRLERYYLNGVDAFRLKLRLRD</sequence>
<organism evidence="5 6">
    <name type="scientific">Powellomyces hirtus</name>
    <dbReference type="NCBI Taxonomy" id="109895"/>
    <lineage>
        <taxon>Eukaryota</taxon>
        <taxon>Fungi</taxon>
        <taxon>Fungi incertae sedis</taxon>
        <taxon>Chytridiomycota</taxon>
        <taxon>Chytridiomycota incertae sedis</taxon>
        <taxon>Chytridiomycetes</taxon>
        <taxon>Spizellomycetales</taxon>
        <taxon>Powellomycetaceae</taxon>
        <taxon>Powellomyces</taxon>
    </lineage>
</organism>
<dbReference type="SUPFAM" id="SSF55729">
    <property type="entry name" value="Acyl-CoA N-acyltransferases (Nat)"/>
    <property type="match status" value="1"/>
</dbReference>
<evidence type="ECO:0000256" key="2">
    <source>
        <dbReference type="ARBA" id="ARBA00023315"/>
    </source>
</evidence>
<keyword evidence="6" id="KW-1185">Reference proteome</keyword>
<dbReference type="GO" id="GO:0031417">
    <property type="term" value="C:NatC complex"/>
    <property type="evidence" value="ECO:0007669"/>
    <property type="project" value="TreeGrafter"/>
</dbReference>
<dbReference type="InterPro" id="IPR044542">
    <property type="entry name" value="NAA30-like"/>
</dbReference>
<evidence type="ECO:0000256" key="1">
    <source>
        <dbReference type="ARBA" id="ARBA00022679"/>
    </source>
</evidence>
<dbReference type="PANTHER" id="PTHR45896:SF1">
    <property type="entry name" value="N-ALPHA-ACETYLTRANSFERASE 30"/>
    <property type="match status" value="1"/>
</dbReference>
<evidence type="ECO:0000256" key="3">
    <source>
        <dbReference type="ARBA" id="ARBA00024025"/>
    </source>
</evidence>
<comment type="similarity">
    <text evidence="3">Belongs to the acetyltransferase family. MAK3 subfamily.</text>
</comment>
<dbReference type="InterPro" id="IPR016181">
    <property type="entry name" value="Acyl_CoA_acyltransferase"/>
</dbReference>
<dbReference type="Gene3D" id="3.40.630.30">
    <property type="match status" value="1"/>
</dbReference>
<dbReference type="GO" id="GO:0004596">
    <property type="term" value="F:protein-N-terminal amino-acid acetyltransferase activity"/>
    <property type="evidence" value="ECO:0007669"/>
    <property type="project" value="InterPro"/>
</dbReference>
<dbReference type="AlphaFoldDB" id="A0A507E564"/>
<protein>
    <recommendedName>
        <fullName evidence="4">N-acetyltransferase domain-containing protein</fullName>
    </recommendedName>
</protein>
<dbReference type="Proteomes" id="UP000318582">
    <property type="component" value="Unassembled WGS sequence"/>
</dbReference>
<accession>A0A507E564</accession>
<evidence type="ECO:0000313" key="5">
    <source>
        <dbReference type="EMBL" id="TPX58250.1"/>
    </source>
</evidence>
<name>A0A507E564_9FUNG</name>